<dbReference type="VEuPathDB" id="TriTrypDB:TvY486_1103050"/>
<gene>
    <name evidence="2" type="ORF">TVY486_1103050</name>
</gene>
<feature type="region of interest" description="Disordered" evidence="1">
    <location>
        <begin position="320"/>
        <end position="341"/>
    </location>
</feature>
<dbReference type="PROSITE" id="PS51257">
    <property type="entry name" value="PROKAR_LIPOPROTEIN"/>
    <property type="match status" value="1"/>
</dbReference>
<dbReference type="AlphaFoldDB" id="G0UAI8"/>
<protein>
    <submittedName>
        <fullName evidence="2">Putative RNA editing complex protein</fullName>
    </submittedName>
</protein>
<dbReference type="EMBL" id="HE573027">
    <property type="protein sequence ID" value="CCC52821.1"/>
    <property type="molecule type" value="Genomic_DNA"/>
</dbReference>
<sequence length="410" mass="46059">MVSRFSHTVVRRPLLHLMATGRGNSASLIAAACTTVRHHTCLLCDAQYESWGEHSTSAAHIARHAICKTFASPERHNAVMQQLWKHIRLDFGYIDDVTHKKEDRRRRRLASTMRHLREKGVLCHGLPRVEVAMGEDKDASVTLAVTENKFLNYMLLGESYARQEAIDRVARLMPQIDAIELSSVARYVLSKRRLAYFFDVLEMQQMLLCDPPPQNTVETPPSFAGDGKAIPPPRLRQDEKAVVIFSCLGELQAFSRQERSHSVATRAAAEQLVLNVLCTHVMENLVAELVHEALQNVVEEGTPVWRTHCKELKNKLFEGTRTVPPPLADSPSPVGSEKGRELDNGQLVTDLYELYALDSGDNTEVFTPPSRRQSWHDVTRALAFETTVPNPINKSAAFAPTMPKLVSRKK</sequence>
<proteinExistence type="predicted"/>
<evidence type="ECO:0000256" key="1">
    <source>
        <dbReference type="SAM" id="MobiDB-lite"/>
    </source>
</evidence>
<dbReference type="OMA" id="ARHAICK"/>
<evidence type="ECO:0000313" key="2">
    <source>
        <dbReference type="EMBL" id="CCC52821.1"/>
    </source>
</evidence>
<reference evidence="2" key="1">
    <citation type="journal article" date="2012" name="Proc. Natl. Acad. Sci. U.S.A.">
        <title>Antigenic diversity is generated by distinct evolutionary mechanisms in African trypanosome species.</title>
        <authorList>
            <person name="Jackson A.P."/>
            <person name="Berry A."/>
            <person name="Aslett M."/>
            <person name="Allison H.C."/>
            <person name="Burton P."/>
            <person name="Vavrova-Anderson J."/>
            <person name="Brown R."/>
            <person name="Browne H."/>
            <person name="Corton N."/>
            <person name="Hauser H."/>
            <person name="Gamble J."/>
            <person name="Gilderthorp R."/>
            <person name="Marcello L."/>
            <person name="McQuillan J."/>
            <person name="Otto T.D."/>
            <person name="Quail M.A."/>
            <person name="Sanders M.J."/>
            <person name="van Tonder A."/>
            <person name="Ginger M.L."/>
            <person name="Field M.C."/>
            <person name="Barry J.D."/>
            <person name="Hertz-Fowler C."/>
            <person name="Berriman M."/>
        </authorList>
    </citation>
    <scope>NUCLEOTIDE SEQUENCE</scope>
    <source>
        <strain evidence="2">Y486</strain>
    </source>
</reference>
<accession>G0UAI8</accession>
<name>G0UAI8_TRYVY</name>
<organism evidence="2">
    <name type="scientific">Trypanosoma vivax (strain Y486)</name>
    <dbReference type="NCBI Taxonomy" id="1055687"/>
    <lineage>
        <taxon>Eukaryota</taxon>
        <taxon>Discoba</taxon>
        <taxon>Euglenozoa</taxon>
        <taxon>Kinetoplastea</taxon>
        <taxon>Metakinetoplastina</taxon>
        <taxon>Trypanosomatida</taxon>
        <taxon>Trypanosomatidae</taxon>
        <taxon>Trypanosoma</taxon>
        <taxon>Duttonella</taxon>
    </lineage>
</organism>